<sequence>MSNSWLNTFHDGLDEQNTCSRDAQLGEYIPCLVKGASISWEALDKKPIAAPAMDDSRVLKPHFTGSIVSKEMEEKLLPHAFEWSTLMVPAEADREVFEAFTLVIVFIAEIEEGDAQPIEELGALEEINVCGYTIQVLLDILGRVLIPSLILRLKQLILGCIQAQERHEFPNPQERIKMYLNMKTSYDKGFILSLAAAGVSGEGLTVGLIGDIVECLILTHDSQNIVRHFAEEDIANLHRYAPGTTAEKLSRAFLRMTLLSTSVAWSCPSTSSEPSRTSHLLLSILLPVQVVWVWRHLL</sequence>
<accession>A0ACC2S0A3</accession>
<protein>
    <submittedName>
        <fullName evidence="1">Uncharacterized protein</fullName>
    </submittedName>
</protein>
<proteinExistence type="predicted"/>
<evidence type="ECO:0000313" key="2">
    <source>
        <dbReference type="Proteomes" id="UP001165960"/>
    </source>
</evidence>
<name>A0ACC2S0A3_9FUNG</name>
<keyword evidence="2" id="KW-1185">Reference proteome</keyword>
<dbReference type="Proteomes" id="UP001165960">
    <property type="component" value="Unassembled WGS sequence"/>
</dbReference>
<evidence type="ECO:0000313" key="1">
    <source>
        <dbReference type="EMBL" id="KAJ9055686.1"/>
    </source>
</evidence>
<comment type="caution">
    <text evidence="1">The sequence shown here is derived from an EMBL/GenBank/DDBJ whole genome shotgun (WGS) entry which is preliminary data.</text>
</comment>
<gene>
    <name evidence="1" type="ORF">DSO57_1001128</name>
</gene>
<dbReference type="EMBL" id="QTSX02006392">
    <property type="protein sequence ID" value="KAJ9055686.1"/>
    <property type="molecule type" value="Genomic_DNA"/>
</dbReference>
<organism evidence="1 2">
    <name type="scientific">Entomophthora muscae</name>
    <dbReference type="NCBI Taxonomy" id="34485"/>
    <lineage>
        <taxon>Eukaryota</taxon>
        <taxon>Fungi</taxon>
        <taxon>Fungi incertae sedis</taxon>
        <taxon>Zoopagomycota</taxon>
        <taxon>Entomophthoromycotina</taxon>
        <taxon>Entomophthoromycetes</taxon>
        <taxon>Entomophthorales</taxon>
        <taxon>Entomophthoraceae</taxon>
        <taxon>Entomophthora</taxon>
    </lineage>
</organism>
<reference evidence="1" key="1">
    <citation type="submission" date="2022-04" db="EMBL/GenBank/DDBJ databases">
        <title>Genome of the entomopathogenic fungus Entomophthora muscae.</title>
        <authorList>
            <person name="Elya C."/>
            <person name="Lovett B.R."/>
            <person name="Lee E."/>
            <person name="Macias A.M."/>
            <person name="Hajek A.E."/>
            <person name="De Bivort B.L."/>
            <person name="Kasson M.T."/>
            <person name="De Fine Licht H.H."/>
            <person name="Stajich J.E."/>
        </authorList>
    </citation>
    <scope>NUCLEOTIDE SEQUENCE</scope>
    <source>
        <strain evidence="1">Berkeley</strain>
    </source>
</reference>